<dbReference type="RefSeq" id="WP_166273279.1">
    <property type="nucleotide sequence ID" value="NZ_JAAFGS010000002.1"/>
</dbReference>
<evidence type="ECO:0000313" key="3">
    <source>
        <dbReference type="Proteomes" id="UP000800303"/>
    </source>
</evidence>
<dbReference type="EMBL" id="JAAFGS010000002">
    <property type="protein sequence ID" value="NGZ74955.1"/>
    <property type="molecule type" value="Genomic_DNA"/>
</dbReference>
<feature type="coiled-coil region" evidence="1">
    <location>
        <begin position="143"/>
        <end position="204"/>
    </location>
</feature>
<comment type="caution">
    <text evidence="2">The sequence shown here is derived from an EMBL/GenBank/DDBJ whole genome shotgun (WGS) entry which is preliminary data.</text>
</comment>
<dbReference type="Proteomes" id="UP000800303">
    <property type="component" value="Unassembled WGS sequence"/>
</dbReference>
<name>A0ABX0F4Y3_9BACL</name>
<evidence type="ECO:0000256" key="1">
    <source>
        <dbReference type="SAM" id="Coils"/>
    </source>
</evidence>
<accession>A0ABX0F4Y3</accession>
<reference evidence="2 3" key="1">
    <citation type="submission" date="2020-01" db="EMBL/GenBank/DDBJ databases">
        <title>Polyphasic characterisation and genomic insights into a novel alkali tolerant bacterium VR-M41.</title>
        <authorList>
            <person name="Vemuluri V.R."/>
        </authorList>
    </citation>
    <scope>NUCLEOTIDE SEQUENCE [LARGE SCALE GENOMIC DNA]</scope>
    <source>
        <strain evidence="2 3">VR-M41</strain>
    </source>
</reference>
<protein>
    <submittedName>
        <fullName evidence="2">DUF1269 domain-containing protein</fullName>
    </submittedName>
</protein>
<sequence>MENVIVVFFNEESKAYQALSELKSRSVAPDYTVTEAAVVKKENGRVTFKDGYNFDTGFGGRLLAGSLIGSFVGILGGPFGILLGGSIGSLIGASIAGSKAEENIGILELTADSLAEGESGLVALAQEERIDSLNAYFQSLGSRLVLRRDVEDVEDELVQAREAEEEMAKEARQKLRDKRQNELRDRAENVRDRIKEEFDQFRERFKGDR</sequence>
<keyword evidence="1" id="KW-0175">Coiled coil</keyword>
<evidence type="ECO:0000313" key="2">
    <source>
        <dbReference type="EMBL" id="NGZ74955.1"/>
    </source>
</evidence>
<keyword evidence="3" id="KW-1185">Reference proteome</keyword>
<proteinExistence type="predicted"/>
<gene>
    <name evidence="2" type="ORF">GYN08_06470</name>
</gene>
<organism evidence="2 3">
    <name type="scientific">Saccharibacillus alkalitolerans</name>
    <dbReference type="NCBI Taxonomy" id="2705290"/>
    <lineage>
        <taxon>Bacteria</taxon>
        <taxon>Bacillati</taxon>
        <taxon>Bacillota</taxon>
        <taxon>Bacilli</taxon>
        <taxon>Bacillales</taxon>
        <taxon>Paenibacillaceae</taxon>
        <taxon>Saccharibacillus</taxon>
    </lineage>
</organism>